<dbReference type="Proteomes" id="UP001501822">
    <property type="component" value="Unassembled WGS sequence"/>
</dbReference>
<proteinExistence type="predicted"/>
<feature type="region of interest" description="Disordered" evidence="1">
    <location>
        <begin position="22"/>
        <end position="43"/>
    </location>
</feature>
<dbReference type="InterPro" id="IPR032466">
    <property type="entry name" value="Metal_Hydrolase"/>
</dbReference>
<gene>
    <name evidence="2" type="ORF">GCM10010151_16940</name>
</gene>
<reference evidence="2 3" key="1">
    <citation type="journal article" date="2019" name="Int. J. Syst. Evol. Microbiol.">
        <title>The Global Catalogue of Microorganisms (GCM) 10K type strain sequencing project: providing services to taxonomists for standard genome sequencing and annotation.</title>
        <authorList>
            <consortium name="The Broad Institute Genomics Platform"/>
            <consortium name="The Broad Institute Genome Sequencing Center for Infectious Disease"/>
            <person name="Wu L."/>
            <person name="Ma J."/>
        </authorList>
    </citation>
    <scope>NUCLEOTIDE SEQUENCE [LARGE SCALE GENOMIC DNA]</scope>
    <source>
        <strain evidence="2 3">JCM 3146</strain>
    </source>
</reference>
<dbReference type="InterPro" id="IPR012022">
    <property type="entry name" value="UCP005295"/>
</dbReference>
<name>A0ABN0W7E7_9ACTN</name>
<organism evidence="2 3">
    <name type="scientific">Actinoallomurus spadix</name>
    <dbReference type="NCBI Taxonomy" id="79912"/>
    <lineage>
        <taxon>Bacteria</taxon>
        <taxon>Bacillati</taxon>
        <taxon>Actinomycetota</taxon>
        <taxon>Actinomycetes</taxon>
        <taxon>Streptosporangiales</taxon>
        <taxon>Thermomonosporaceae</taxon>
        <taxon>Actinoallomurus</taxon>
    </lineage>
</organism>
<accession>A0ABN0W7E7</accession>
<dbReference type="EMBL" id="BAAABM010000009">
    <property type="protein sequence ID" value="GAA0327592.1"/>
    <property type="molecule type" value="Genomic_DNA"/>
</dbReference>
<protein>
    <submittedName>
        <fullName evidence="2">Uncharacterized protein</fullName>
    </submittedName>
</protein>
<feature type="compositionally biased region" description="Low complexity" evidence="1">
    <location>
        <begin position="31"/>
        <end position="43"/>
    </location>
</feature>
<evidence type="ECO:0000256" key="1">
    <source>
        <dbReference type="SAM" id="MobiDB-lite"/>
    </source>
</evidence>
<comment type="caution">
    <text evidence="2">The sequence shown here is derived from an EMBL/GenBank/DDBJ whole genome shotgun (WGS) entry which is preliminary data.</text>
</comment>
<evidence type="ECO:0000313" key="2">
    <source>
        <dbReference type="EMBL" id="GAA0327592.1"/>
    </source>
</evidence>
<evidence type="ECO:0000313" key="3">
    <source>
        <dbReference type="Proteomes" id="UP001501822"/>
    </source>
</evidence>
<sequence>MADVTGGAPRCGAADVPAGASGCGVGGVPGPGADDGAAGVTGGTATDEAWSRVRHHYAIGLNPKEANDPRCADVLELLPRHLAKDGVVAVGEVGLDTMGFSIYPETKTHGGNSVVRGEPED</sequence>
<dbReference type="SUPFAM" id="SSF51556">
    <property type="entry name" value="Metallo-dependent hydrolases"/>
    <property type="match status" value="1"/>
</dbReference>
<dbReference type="PANTHER" id="PTHR42658">
    <property type="entry name" value="HYDROLASE TATD"/>
    <property type="match status" value="1"/>
</dbReference>
<dbReference type="PANTHER" id="PTHR42658:SF1">
    <property type="entry name" value="HYDROLASE TATD"/>
    <property type="match status" value="1"/>
</dbReference>
<dbReference type="Gene3D" id="3.20.20.140">
    <property type="entry name" value="Metal-dependent hydrolases"/>
    <property type="match status" value="1"/>
</dbReference>
<keyword evidence="3" id="KW-1185">Reference proteome</keyword>